<sequence>MRATRRITFIFMLMGMGLCSAQHQSNVYRSEYYAVLPFWESPYQPVKGACPITEKEALKRIHLKVDYNANNQVIATHVKLGNHYKEFEGRFGNLNINAPLTKMVYHGNEEIHTFFDRFKNQIAVMGNVYRKTYEKDEQGRNIALTFADENGEMAADWFGVVRYTWTHEPDGSIIEERLDKNGKIVPLRSDFQFLRTRMMFNEQGYFGTIQNIDSTGNLVNTDSGAAVFQYFYDQQGRFNRWEVFDKDGKRAVGPSHTSGEQNTWYPYDLRDITFFNQELNPTTHWSGAQRWHFEIDAYGNKTSLEFQNSKGEPMNANGGYAKYVAEWTSDGLHLVSESYFDKDGAKTVHKIAGMHRVVYVRNAVGLITEKRYLGTSDELINRNDNGIAVEKIQYDENYRRTGTSFFDKQGKPVQNP</sequence>
<accession>A0ABV8PHT9</accession>
<feature type="signal peptide" evidence="1">
    <location>
        <begin position="1"/>
        <end position="21"/>
    </location>
</feature>
<keyword evidence="3" id="KW-1185">Reference proteome</keyword>
<dbReference type="RefSeq" id="WP_379763117.1">
    <property type="nucleotide sequence ID" value="NZ_JBHSCL010000004.1"/>
</dbReference>
<protein>
    <submittedName>
        <fullName evidence="2">Uncharacterized protein</fullName>
    </submittedName>
</protein>
<feature type="chain" id="PRO_5046673854" evidence="1">
    <location>
        <begin position="22"/>
        <end position="416"/>
    </location>
</feature>
<dbReference type="Proteomes" id="UP001595841">
    <property type="component" value="Unassembled WGS sequence"/>
</dbReference>
<dbReference type="EMBL" id="JBHSCL010000004">
    <property type="protein sequence ID" value="MFC4219758.1"/>
    <property type="molecule type" value="Genomic_DNA"/>
</dbReference>
<proteinExistence type="predicted"/>
<keyword evidence="1" id="KW-0732">Signal</keyword>
<evidence type="ECO:0000313" key="3">
    <source>
        <dbReference type="Proteomes" id="UP001595841"/>
    </source>
</evidence>
<name>A0ABV8PHT9_9FLAO</name>
<evidence type="ECO:0000256" key="1">
    <source>
        <dbReference type="SAM" id="SignalP"/>
    </source>
</evidence>
<reference evidence="3" key="1">
    <citation type="journal article" date="2019" name="Int. J. Syst. Evol. Microbiol.">
        <title>The Global Catalogue of Microorganisms (GCM) 10K type strain sequencing project: providing services to taxonomists for standard genome sequencing and annotation.</title>
        <authorList>
            <consortium name="The Broad Institute Genomics Platform"/>
            <consortium name="The Broad Institute Genome Sequencing Center for Infectious Disease"/>
            <person name="Wu L."/>
            <person name="Ma J."/>
        </authorList>
    </citation>
    <scope>NUCLEOTIDE SEQUENCE [LARGE SCALE GENOMIC DNA]</scope>
    <source>
        <strain evidence="3">CGMCC 1.15774</strain>
    </source>
</reference>
<gene>
    <name evidence="2" type="ORF">ACFOWS_06430</name>
</gene>
<comment type="caution">
    <text evidence="2">The sequence shown here is derived from an EMBL/GenBank/DDBJ whole genome shotgun (WGS) entry which is preliminary data.</text>
</comment>
<evidence type="ECO:0000313" key="2">
    <source>
        <dbReference type="EMBL" id="MFC4219758.1"/>
    </source>
</evidence>
<organism evidence="2 3">
    <name type="scientific">Flagellimonas marina</name>
    <dbReference type="NCBI Taxonomy" id="1775168"/>
    <lineage>
        <taxon>Bacteria</taxon>
        <taxon>Pseudomonadati</taxon>
        <taxon>Bacteroidota</taxon>
        <taxon>Flavobacteriia</taxon>
        <taxon>Flavobacteriales</taxon>
        <taxon>Flavobacteriaceae</taxon>
        <taxon>Flagellimonas</taxon>
    </lineage>
</organism>